<comment type="subcellular location">
    <subcellularLocation>
        <location evidence="2">Cell inner membrane</location>
        <topology evidence="2">Single-pass type II membrane protein</topology>
    </subcellularLocation>
    <subcellularLocation>
        <location evidence="12">Cell membrane</location>
        <topology evidence="12">Single-pass type II membrane protein</topology>
    </subcellularLocation>
</comment>
<dbReference type="GO" id="GO:0005886">
    <property type="term" value="C:plasma membrane"/>
    <property type="evidence" value="ECO:0007669"/>
    <property type="project" value="UniProtKB-SubCell"/>
</dbReference>
<evidence type="ECO:0000256" key="10">
    <source>
        <dbReference type="ARBA" id="ARBA00022989"/>
    </source>
</evidence>
<keyword evidence="11" id="KW-0472">Membrane</keyword>
<evidence type="ECO:0000256" key="3">
    <source>
        <dbReference type="ARBA" id="ARBA00005811"/>
    </source>
</evidence>
<proteinExistence type="inferred from homology"/>
<evidence type="ECO:0000256" key="7">
    <source>
        <dbReference type="ARBA" id="ARBA00022519"/>
    </source>
</evidence>
<reference evidence="13 14" key="1">
    <citation type="submission" date="2016-05" db="EMBL/GenBank/DDBJ databases">
        <title>Draft Genome Sequences of Stenotrophomonas maltophilia Strains Sm32COP, Sm41DVV, Sm46PAILV, SmF3, SmF22, SmSOFb1 and SmCVFa1, Isolated from Different Manures, in France.</title>
        <authorList>
            <person name="Nazaret S."/>
            <person name="Bodilis J."/>
        </authorList>
    </citation>
    <scope>NUCLEOTIDE SEQUENCE [LARGE SCALE GENOMIC DNA]</scope>
    <source>
        <strain evidence="13 14">Sm46PAILV</strain>
    </source>
</reference>
<comment type="similarity">
    <text evidence="3 12">Belongs to the ExbD/TolR family.</text>
</comment>
<dbReference type="AlphaFoldDB" id="A0A1A6XWA5"/>
<evidence type="ECO:0000313" key="14">
    <source>
        <dbReference type="Proteomes" id="UP000092256"/>
    </source>
</evidence>
<organism evidence="13 14">
    <name type="scientific">Stenotrophomonas maltophilia</name>
    <name type="common">Pseudomonas maltophilia</name>
    <name type="synonym">Xanthomonas maltophilia</name>
    <dbReference type="NCBI Taxonomy" id="40324"/>
    <lineage>
        <taxon>Bacteria</taxon>
        <taxon>Pseudomonadati</taxon>
        <taxon>Pseudomonadota</taxon>
        <taxon>Gammaproteobacteria</taxon>
        <taxon>Lysobacterales</taxon>
        <taxon>Lysobacteraceae</taxon>
        <taxon>Stenotrophomonas</taxon>
        <taxon>Stenotrophomonas maltophilia group</taxon>
    </lineage>
</organism>
<keyword evidence="9 12" id="KW-0653">Protein transport</keyword>
<keyword evidence="7" id="KW-0997">Cell inner membrane</keyword>
<protein>
    <submittedName>
        <fullName evidence="13">Biopolymer transporter ExbD</fullName>
    </submittedName>
</protein>
<evidence type="ECO:0000256" key="6">
    <source>
        <dbReference type="ARBA" id="ARBA00022475"/>
    </source>
</evidence>
<evidence type="ECO:0000256" key="5">
    <source>
        <dbReference type="ARBA" id="ARBA00022448"/>
    </source>
</evidence>
<dbReference type="GO" id="GO:0022857">
    <property type="term" value="F:transmembrane transporter activity"/>
    <property type="evidence" value="ECO:0007669"/>
    <property type="project" value="InterPro"/>
</dbReference>
<dbReference type="InterPro" id="IPR003400">
    <property type="entry name" value="ExbD"/>
</dbReference>
<evidence type="ECO:0000313" key="13">
    <source>
        <dbReference type="EMBL" id="OBU67847.1"/>
    </source>
</evidence>
<evidence type="ECO:0000256" key="11">
    <source>
        <dbReference type="ARBA" id="ARBA00023136"/>
    </source>
</evidence>
<keyword evidence="6" id="KW-1003">Cell membrane</keyword>
<sequence>MRYGTQRATSWIATPNLAPLVDVLLVLLALVITTLPMAQATGLLAFPQRTSCPPWPAASLQPINLRIDAAGAVFWNGQPLDAPALQRYLAQAQQSPPQHRPWVHLSTADDTDYGDMARVLLAVSQHGLRIGAQATGGGIDKTP</sequence>
<evidence type="ECO:0000256" key="4">
    <source>
        <dbReference type="ARBA" id="ARBA00011471"/>
    </source>
</evidence>
<accession>A0A1A6XWA5</accession>
<comment type="caution">
    <text evidence="13">The sequence shown here is derived from an EMBL/GenBank/DDBJ whole genome shotgun (WGS) entry which is preliminary data.</text>
</comment>
<dbReference type="Proteomes" id="UP000092256">
    <property type="component" value="Unassembled WGS sequence"/>
</dbReference>
<name>A0A1A6XWA5_STEMA</name>
<dbReference type="Gene3D" id="3.30.420.270">
    <property type="match status" value="1"/>
</dbReference>
<dbReference type="GO" id="GO:0015031">
    <property type="term" value="P:protein transport"/>
    <property type="evidence" value="ECO:0007669"/>
    <property type="project" value="UniProtKB-KW"/>
</dbReference>
<keyword evidence="5 12" id="KW-0813">Transport</keyword>
<evidence type="ECO:0000256" key="12">
    <source>
        <dbReference type="RuleBase" id="RU003879"/>
    </source>
</evidence>
<comment type="function">
    <text evidence="1">Involved in the TonB-dependent energy-dependent transport of various receptor-bound substrates.</text>
</comment>
<dbReference type="Pfam" id="PF02472">
    <property type="entry name" value="ExbD"/>
    <property type="match status" value="1"/>
</dbReference>
<evidence type="ECO:0000256" key="9">
    <source>
        <dbReference type="ARBA" id="ARBA00022927"/>
    </source>
</evidence>
<dbReference type="EMBL" id="LYVJ01000005">
    <property type="protein sequence ID" value="OBU67847.1"/>
    <property type="molecule type" value="Genomic_DNA"/>
</dbReference>
<dbReference type="PANTHER" id="PTHR30558">
    <property type="entry name" value="EXBD MEMBRANE COMPONENT OF PMF-DRIVEN MACROMOLECULE IMPORT SYSTEM"/>
    <property type="match status" value="1"/>
</dbReference>
<dbReference type="PANTHER" id="PTHR30558:SF12">
    <property type="entry name" value="BIOPOLYMER TRANSPORT PROTEIN EXBD"/>
    <property type="match status" value="1"/>
</dbReference>
<evidence type="ECO:0000256" key="8">
    <source>
        <dbReference type="ARBA" id="ARBA00022692"/>
    </source>
</evidence>
<keyword evidence="8 12" id="KW-0812">Transmembrane</keyword>
<comment type="subunit">
    <text evidence="4">The accessory proteins ExbB and ExbD seem to form a complex with TonB.</text>
</comment>
<evidence type="ECO:0000256" key="2">
    <source>
        <dbReference type="ARBA" id="ARBA00004249"/>
    </source>
</evidence>
<keyword evidence="10" id="KW-1133">Transmembrane helix</keyword>
<dbReference type="RefSeq" id="WP_065198813.1">
    <property type="nucleotide sequence ID" value="NZ_LYVJ01000005.1"/>
</dbReference>
<evidence type="ECO:0000256" key="1">
    <source>
        <dbReference type="ARBA" id="ARBA00003540"/>
    </source>
</evidence>
<gene>
    <name evidence="13" type="ORF">A9K58_07710</name>
</gene>
<dbReference type="OrthoDB" id="9798629at2"/>